<reference evidence="3" key="1">
    <citation type="journal article" date="2019" name="Int. J. Syst. Evol. Microbiol.">
        <title>The Global Catalogue of Microorganisms (GCM) 10K type strain sequencing project: providing services to taxonomists for standard genome sequencing and annotation.</title>
        <authorList>
            <consortium name="The Broad Institute Genomics Platform"/>
            <consortium name="The Broad Institute Genome Sequencing Center for Infectious Disease"/>
            <person name="Wu L."/>
            <person name="Ma J."/>
        </authorList>
    </citation>
    <scope>NUCLEOTIDE SEQUENCE [LARGE SCALE GENOMIC DNA]</scope>
    <source>
        <strain evidence="3">CGMCC 4.1641</strain>
    </source>
</reference>
<comment type="caution">
    <text evidence="2">The sequence shown here is derived from an EMBL/GenBank/DDBJ whole genome shotgun (WGS) entry which is preliminary data.</text>
</comment>
<gene>
    <name evidence="2" type="ORF">ACFO1S_11720</name>
</gene>
<evidence type="ECO:0000259" key="1">
    <source>
        <dbReference type="Pfam" id="PF20753"/>
    </source>
</evidence>
<dbReference type="Pfam" id="PF20753">
    <property type="entry name" value="DUF6558_C"/>
    <property type="match status" value="1"/>
</dbReference>
<proteinExistence type="predicted"/>
<dbReference type="Proteomes" id="UP001595755">
    <property type="component" value="Unassembled WGS sequence"/>
</dbReference>
<name>A0ABV8SAU8_9BACL</name>
<sequence length="258" mass="29568">MAIRDSEYFIYNGVRSDAYGILNVNMDGGLQAEPFASSRSIREQRIKGNDRPYFMGIDREPLDFTVSFAFQDSWDNERIGEVAKWLLSPRYYAPMIFAGDMDRIFYCLCVDSPELIHNCLREGYIQLRFRCADAFTYTPVYEEIVDLSNNSIDGTTYTFNNLGHEVCKPEVSIYKITNGDVSIANLSDGNAEMKLLGLLDRETVTIDCDNRTVTSDISLTNRYGSLRGDYLALPVHHNHLRIKGKCVVKFKYQLKRIQ</sequence>
<dbReference type="InterPro" id="IPR048276">
    <property type="entry name" value="Phage_tail-like_C"/>
</dbReference>
<dbReference type="EMBL" id="JBHSED010000018">
    <property type="protein sequence ID" value="MFC4304097.1"/>
    <property type="molecule type" value="Genomic_DNA"/>
</dbReference>
<evidence type="ECO:0000313" key="3">
    <source>
        <dbReference type="Proteomes" id="UP001595755"/>
    </source>
</evidence>
<keyword evidence="3" id="KW-1185">Reference proteome</keyword>
<dbReference type="RefSeq" id="WP_204604732.1">
    <property type="nucleotide sequence ID" value="NZ_JBHSED010000018.1"/>
</dbReference>
<dbReference type="Gene3D" id="2.40.30.200">
    <property type="match status" value="1"/>
</dbReference>
<feature type="domain" description="Phage tail-like C-terminal" evidence="1">
    <location>
        <begin position="166"/>
        <end position="252"/>
    </location>
</feature>
<protein>
    <submittedName>
        <fullName evidence="2">Phage tail domain-containing protein</fullName>
    </submittedName>
</protein>
<evidence type="ECO:0000313" key="2">
    <source>
        <dbReference type="EMBL" id="MFC4304097.1"/>
    </source>
</evidence>
<organism evidence="2 3">
    <name type="scientific">Cohnella boryungensis</name>
    <dbReference type="NCBI Taxonomy" id="768479"/>
    <lineage>
        <taxon>Bacteria</taxon>
        <taxon>Bacillati</taxon>
        <taxon>Bacillota</taxon>
        <taxon>Bacilli</taxon>
        <taxon>Bacillales</taxon>
        <taxon>Paenibacillaceae</taxon>
        <taxon>Cohnella</taxon>
    </lineage>
</organism>
<accession>A0ABV8SAU8</accession>